<dbReference type="Gene3D" id="1.10.357.40">
    <property type="entry name" value="YbiA-like"/>
    <property type="match status" value="1"/>
</dbReference>
<dbReference type="EMBL" id="KV442020">
    <property type="protein sequence ID" value="OAQ33735.1"/>
    <property type="molecule type" value="Genomic_DNA"/>
</dbReference>
<protein>
    <submittedName>
        <fullName evidence="2">DUF1768-domain-containing protein</fullName>
    </submittedName>
</protein>
<dbReference type="Proteomes" id="UP000078512">
    <property type="component" value="Unassembled WGS sequence"/>
</dbReference>
<keyword evidence="3" id="KW-1185">Reference proteome</keyword>
<dbReference type="CDD" id="cd15457">
    <property type="entry name" value="NADAR"/>
    <property type="match status" value="1"/>
</dbReference>
<reference evidence="2 3" key="1">
    <citation type="submission" date="2016-05" db="EMBL/GenBank/DDBJ databases">
        <title>Genome sequencing reveals origins of a unique bacterial endosymbiosis in the earliest lineages of terrestrial Fungi.</title>
        <authorList>
            <consortium name="DOE Joint Genome Institute"/>
            <person name="Uehling J."/>
            <person name="Gryganskyi A."/>
            <person name="Hameed K."/>
            <person name="Tschaplinski T."/>
            <person name="Misztal P."/>
            <person name="Wu S."/>
            <person name="Desiro A."/>
            <person name="Vande Pol N."/>
            <person name="Du Z.-Y."/>
            <person name="Zienkiewicz A."/>
            <person name="Zienkiewicz K."/>
            <person name="Morin E."/>
            <person name="Tisserant E."/>
            <person name="Splivallo R."/>
            <person name="Hainaut M."/>
            <person name="Henrissat B."/>
            <person name="Ohm R."/>
            <person name="Kuo A."/>
            <person name="Yan J."/>
            <person name="Lipzen A."/>
            <person name="Nolan M."/>
            <person name="Labutti K."/>
            <person name="Barry K."/>
            <person name="Goldstein A."/>
            <person name="Labbe J."/>
            <person name="Schadt C."/>
            <person name="Tuskan G."/>
            <person name="Grigoriev I."/>
            <person name="Martin F."/>
            <person name="Vilgalys R."/>
            <person name="Bonito G."/>
        </authorList>
    </citation>
    <scope>NUCLEOTIDE SEQUENCE [LARGE SCALE GENOMIC DNA]</scope>
    <source>
        <strain evidence="2 3">AG-77</strain>
    </source>
</reference>
<proteinExistence type="predicted"/>
<dbReference type="InterPro" id="IPR037238">
    <property type="entry name" value="YbiA-like_sf"/>
</dbReference>
<gene>
    <name evidence="2" type="ORF">K457DRAFT_134087</name>
</gene>
<dbReference type="STRING" id="1314771.A0A197K8B4"/>
<name>A0A197K8B4_9FUNG</name>
<dbReference type="NCBIfam" id="TIGR02464">
    <property type="entry name" value="ribofla_fusion"/>
    <property type="match status" value="1"/>
</dbReference>
<evidence type="ECO:0000313" key="3">
    <source>
        <dbReference type="Proteomes" id="UP000078512"/>
    </source>
</evidence>
<evidence type="ECO:0000259" key="1">
    <source>
        <dbReference type="Pfam" id="PF08719"/>
    </source>
</evidence>
<sequence>MKDNINFYRQGDAYGEFSNFYYAPITIGGLEWPTTEHYFQAQKFAHLEDKQYVELVRIAKTPSDAAKLGRNRSFPLRPDWEEIKDDVMHDCVLQKFLQHPNLAEVLKGTGDRYLNEHTRNDRYWADGGDGTGKNMLGVVLMATRAKIAKMTPEQIAEEVAKARGTTVG</sequence>
<dbReference type="OrthoDB" id="206452at2759"/>
<feature type="domain" description="NADAR" evidence="1">
    <location>
        <begin position="7"/>
        <end position="147"/>
    </location>
</feature>
<dbReference type="SUPFAM" id="SSF143990">
    <property type="entry name" value="YbiA-like"/>
    <property type="match status" value="1"/>
</dbReference>
<dbReference type="InterPro" id="IPR012816">
    <property type="entry name" value="NADAR"/>
</dbReference>
<accession>A0A197K8B4</accession>
<dbReference type="Pfam" id="PF08719">
    <property type="entry name" value="NADAR"/>
    <property type="match status" value="1"/>
</dbReference>
<dbReference type="AlphaFoldDB" id="A0A197K8B4"/>
<evidence type="ECO:0000313" key="2">
    <source>
        <dbReference type="EMBL" id="OAQ33735.1"/>
    </source>
</evidence>
<organism evidence="2 3">
    <name type="scientific">Linnemannia elongata AG-77</name>
    <dbReference type="NCBI Taxonomy" id="1314771"/>
    <lineage>
        <taxon>Eukaryota</taxon>
        <taxon>Fungi</taxon>
        <taxon>Fungi incertae sedis</taxon>
        <taxon>Mucoromycota</taxon>
        <taxon>Mortierellomycotina</taxon>
        <taxon>Mortierellomycetes</taxon>
        <taxon>Mortierellales</taxon>
        <taxon>Mortierellaceae</taxon>
        <taxon>Linnemannia</taxon>
    </lineage>
</organism>